<sequence>MPPALQVSPLDDAAVGDVFCLQVDVLGQAHCRIEAVTARTRTVYAVEQSGRKIRRHKGGWYFDYGPYGLLEIISAEKC</sequence>
<evidence type="ECO:0000313" key="1">
    <source>
        <dbReference type="EMBL" id="PIS04824.1"/>
    </source>
</evidence>
<reference evidence="2" key="1">
    <citation type="submission" date="2017-09" db="EMBL/GenBank/DDBJ databases">
        <title>Depth-based differentiation of microbial function through sediment-hosted aquifers and enrichment of novel symbionts in the deep terrestrial subsurface.</title>
        <authorList>
            <person name="Probst A.J."/>
            <person name="Ladd B."/>
            <person name="Jarett J.K."/>
            <person name="Geller-Mcgrath D.E."/>
            <person name="Sieber C.M.K."/>
            <person name="Emerson J.B."/>
            <person name="Anantharaman K."/>
            <person name="Thomas B.C."/>
            <person name="Malmstrom R."/>
            <person name="Stieglmeier M."/>
            <person name="Klingl A."/>
            <person name="Woyke T."/>
            <person name="Ryan C.M."/>
            <person name="Banfield J.F."/>
        </authorList>
    </citation>
    <scope>NUCLEOTIDE SEQUENCE [LARGE SCALE GENOMIC DNA]</scope>
</reference>
<dbReference type="AlphaFoldDB" id="A0A2H0W0E6"/>
<proteinExistence type="predicted"/>
<comment type="caution">
    <text evidence="1">The sequence shown here is derived from an EMBL/GenBank/DDBJ whole genome shotgun (WGS) entry which is preliminary data.</text>
</comment>
<dbReference type="Proteomes" id="UP000230935">
    <property type="component" value="Unassembled WGS sequence"/>
</dbReference>
<organism evidence="1 2">
    <name type="scientific">Candidatus Buchananbacteria bacterium CG10_big_fil_rev_8_21_14_0_10_42_9</name>
    <dbReference type="NCBI Taxonomy" id="1974526"/>
    <lineage>
        <taxon>Bacteria</taxon>
        <taxon>Candidatus Buchananiibacteriota</taxon>
    </lineage>
</organism>
<accession>A0A2H0W0E6</accession>
<gene>
    <name evidence="1" type="ORF">COT81_04170</name>
</gene>
<name>A0A2H0W0E6_9BACT</name>
<evidence type="ECO:0000313" key="2">
    <source>
        <dbReference type="Proteomes" id="UP000230935"/>
    </source>
</evidence>
<protein>
    <submittedName>
        <fullName evidence="1">Uncharacterized protein</fullName>
    </submittedName>
</protein>
<dbReference type="EMBL" id="PEZZ01000034">
    <property type="protein sequence ID" value="PIS04824.1"/>
    <property type="molecule type" value="Genomic_DNA"/>
</dbReference>